<dbReference type="InterPro" id="IPR045229">
    <property type="entry name" value="TPP_enz"/>
</dbReference>
<evidence type="ECO:0000256" key="4">
    <source>
        <dbReference type="RuleBase" id="RU362132"/>
    </source>
</evidence>
<dbReference type="Gene3D" id="3.40.50.970">
    <property type="match status" value="2"/>
</dbReference>
<dbReference type="RefSeq" id="WP_256132007.1">
    <property type="nucleotide sequence ID" value="NZ_JANFXK010000008.1"/>
</dbReference>
<feature type="domain" description="Thiamine pyrophosphate enzyme N-terminal TPP-binding" evidence="7">
    <location>
        <begin position="7"/>
        <end position="116"/>
    </location>
</feature>
<dbReference type="Gene3D" id="3.40.50.1220">
    <property type="entry name" value="TPP-binding domain"/>
    <property type="match status" value="1"/>
</dbReference>
<dbReference type="EMBL" id="JANFXK010000008">
    <property type="protein sequence ID" value="MCQ4636813.1"/>
    <property type="molecule type" value="Genomic_DNA"/>
</dbReference>
<evidence type="ECO:0000256" key="3">
    <source>
        <dbReference type="ARBA" id="ARBA00023052"/>
    </source>
</evidence>
<dbReference type="InterPro" id="IPR012001">
    <property type="entry name" value="Thiamin_PyroP_enz_TPP-bd_dom"/>
</dbReference>
<dbReference type="PROSITE" id="PS00187">
    <property type="entry name" value="TPP_ENZYMES"/>
    <property type="match status" value="1"/>
</dbReference>
<sequence>MSEKMPGYQFIAGTLKGYGLTHIFYVEAMLRMVNREFGEMDVTRIMAHSENAAAYMADGYARMAGKPGVCMSQSIGSANLAGGIHEAWLANSPVIAFTGKKPPTYQYRGCYQEADHCLLYEGITKFNADVSESEQLPTVLRQCFRAAVTGKPRPVHADLSNHTGRVIEVGSVSQPIAIESRYSQYPPFRPAAEQSDVALAAEEIHKAARPVIVLGRGASLSGAGKEAVALAEKADIPVVTSPDGKALIDEQSELWCGIVGEYGMDCANRTVMDADLVIFVGTQTGDQTTLSWKVPAQSTRVIQIDIDPLELGKNYPNSVNLLGDAKIVLGQLLAETQENGRPAWRKTARGYVVETLKEYEEKQNRSTLPMRPERLCLEISKALPDDAVLVADTGYSAVWSSTMLRMKPSQKYLRAAGSLGWSYPASLGVKCAAPDRPVICFTGDGAFYYHLNEMETAARNGINTVTIINNNMALVQCRPDLSLVYKDQMELIHERYEYPDIDFAKIAETYGCWSRRVDKPEDVGPAIRDALAAGRPAVLDVRTERAAEIPQALIPR</sequence>
<comment type="cofactor">
    <cofactor evidence="1">
        <name>thiamine diphosphate</name>
        <dbReference type="ChEBI" id="CHEBI:58937"/>
    </cofactor>
</comment>
<evidence type="ECO:0000256" key="1">
    <source>
        <dbReference type="ARBA" id="ARBA00001964"/>
    </source>
</evidence>
<comment type="similarity">
    <text evidence="2 4">Belongs to the TPP enzyme family.</text>
</comment>
<dbReference type="InterPro" id="IPR000399">
    <property type="entry name" value="TPP-bd_CS"/>
</dbReference>
<gene>
    <name evidence="8" type="ORF">NE619_08720</name>
</gene>
<feature type="domain" description="Thiamine pyrophosphate enzyme TPP-binding" evidence="6">
    <location>
        <begin position="392"/>
        <end position="541"/>
    </location>
</feature>
<dbReference type="InterPro" id="IPR029035">
    <property type="entry name" value="DHS-like_NAD/FAD-binding_dom"/>
</dbReference>
<dbReference type="Pfam" id="PF00205">
    <property type="entry name" value="TPP_enzyme_M"/>
    <property type="match status" value="1"/>
</dbReference>
<dbReference type="PANTHER" id="PTHR18968">
    <property type="entry name" value="THIAMINE PYROPHOSPHATE ENZYMES"/>
    <property type="match status" value="1"/>
</dbReference>
<accession>A0ABT1RNP7</accession>
<dbReference type="PANTHER" id="PTHR18968:SF13">
    <property type="entry name" value="ACETOLACTATE SYNTHASE CATALYTIC SUBUNIT, MITOCHONDRIAL"/>
    <property type="match status" value="1"/>
</dbReference>
<dbReference type="SUPFAM" id="SSF52518">
    <property type="entry name" value="Thiamin diphosphate-binding fold (THDP-binding)"/>
    <property type="match status" value="2"/>
</dbReference>
<dbReference type="SUPFAM" id="SSF52467">
    <property type="entry name" value="DHS-like NAD/FAD-binding domain"/>
    <property type="match status" value="1"/>
</dbReference>
<feature type="domain" description="Thiamine pyrophosphate enzyme central" evidence="5">
    <location>
        <begin position="198"/>
        <end position="332"/>
    </location>
</feature>
<reference evidence="8 9" key="1">
    <citation type="submission" date="2022-06" db="EMBL/GenBank/DDBJ databases">
        <title>Isolation of gut microbiota from human fecal samples.</title>
        <authorList>
            <person name="Pamer E.G."/>
            <person name="Barat B."/>
            <person name="Waligurski E."/>
            <person name="Medina S."/>
            <person name="Paddock L."/>
            <person name="Mostad J."/>
        </authorList>
    </citation>
    <scope>NUCLEOTIDE SEQUENCE [LARGE SCALE GENOMIC DNA]</scope>
    <source>
        <strain evidence="8 9">SL.3.17</strain>
    </source>
</reference>
<dbReference type="Pfam" id="PF02776">
    <property type="entry name" value="TPP_enzyme_N"/>
    <property type="match status" value="1"/>
</dbReference>
<keyword evidence="9" id="KW-1185">Reference proteome</keyword>
<evidence type="ECO:0000256" key="2">
    <source>
        <dbReference type="ARBA" id="ARBA00007812"/>
    </source>
</evidence>
<evidence type="ECO:0000259" key="7">
    <source>
        <dbReference type="Pfam" id="PF02776"/>
    </source>
</evidence>
<dbReference type="InterPro" id="IPR011766">
    <property type="entry name" value="TPP_enzyme_TPP-bd"/>
</dbReference>
<protein>
    <submittedName>
        <fullName evidence="8">Thiamine pyrophosphate-binding protein</fullName>
    </submittedName>
</protein>
<dbReference type="InterPro" id="IPR029061">
    <property type="entry name" value="THDP-binding"/>
</dbReference>
<proteinExistence type="inferred from homology"/>
<organism evidence="8 9">
    <name type="scientific">Anaerovorax odorimutans</name>
    <dbReference type="NCBI Taxonomy" id="109327"/>
    <lineage>
        <taxon>Bacteria</taxon>
        <taxon>Bacillati</taxon>
        <taxon>Bacillota</taxon>
        <taxon>Clostridia</taxon>
        <taxon>Peptostreptococcales</taxon>
        <taxon>Anaerovoracaceae</taxon>
        <taxon>Anaerovorax</taxon>
    </lineage>
</organism>
<evidence type="ECO:0000313" key="9">
    <source>
        <dbReference type="Proteomes" id="UP001524502"/>
    </source>
</evidence>
<comment type="caution">
    <text evidence="8">The sequence shown here is derived from an EMBL/GenBank/DDBJ whole genome shotgun (WGS) entry which is preliminary data.</text>
</comment>
<dbReference type="Proteomes" id="UP001524502">
    <property type="component" value="Unassembled WGS sequence"/>
</dbReference>
<keyword evidence="3 4" id="KW-0786">Thiamine pyrophosphate</keyword>
<evidence type="ECO:0000313" key="8">
    <source>
        <dbReference type="EMBL" id="MCQ4636813.1"/>
    </source>
</evidence>
<dbReference type="CDD" id="cd00568">
    <property type="entry name" value="TPP_enzymes"/>
    <property type="match status" value="1"/>
</dbReference>
<name>A0ABT1RNP7_9FIRM</name>
<dbReference type="Pfam" id="PF02775">
    <property type="entry name" value="TPP_enzyme_C"/>
    <property type="match status" value="1"/>
</dbReference>
<dbReference type="CDD" id="cd07035">
    <property type="entry name" value="TPP_PYR_POX_like"/>
    <property type="match status" value="1"/>
</dbReference>
<dbReference type="InterPro" id="IPR012000">
    <property type="entry name" value="Thiamin_PyroP_enz_cen_dom"/>
</dbReference>
<evidence type="ECO:0000259" key="5">
    <source>
        <dbReference type="Pfam" id="PF00205"/>
    </source>
</evidence>
<evidence type="ECO:0000259" key="6">
    <source>
        <dbReference type="Pfam" id="PF02775"/>
    </source>
</evidence>